<evidence type="ECO:0000313" key="5">
    <source>
        <dbReference type="EMBL" id="PVE13654.1"/>
    </source>
</evidence>
<comment type="caution">
    <text evidence="5">The sequence shown here is derived from an EMBL/GenBank/DDBJ whole genome shotgun (WGS) entry which is preliminary data.</text>
</comment>
<dbReference type="Pfam" id="PF13404">
    <property type="entry name" value="HTH_AsnC-type"/>
    <property type="match status" value="1"/>
</dbReference>
<dbReference type="InterPro" id="IPR019887">
    <property type="entry name" value="Tscrpt_reg_AsnC/Lrp_C"/>
</dbReference>
<dbReference type="GO" id="GO:0043200">
    <property type="term" value="P:response to amino acid"/>
    <property type="evidence" value="ECO:0007669"/>
    <property type="project" value="TreeGrafter"/>
</dbReference>
<evidence type="ECO:0000259" key="4">
    <source>
        <dbReference type="PROSITE" id="PS50956"/>
    </source>
</evidence>
<dbReference type="Pfam" id="PF13412">
    <property type="entry name" value="HTH_24"/>
    <property type="match status" value="1"/>
</dbReference>
<dbReference type="SUPFAM" id="SSF46785">
    <property type="entry name" value="Winged helix' DNA-binding domain"/>
    <property type="match status" value="2"/>
</dbReference>
<dbReference type="PANTHER" id="PTHR30154">
    <property type="entry name" value="LEUCINE-RESPONSIVE REGULATORY PROTEIN"/>
    <property type="match status" value="1"/>
</dbReference>
<dbReference type="Pfam" id="PF01037">
    <property type="entry name" value="AsnC_trans_reg"/>
    <property type="match status" value="1"/>
</dbReference>
<dbReference type="AlphaFoldDB" id="A0A2T7TES5"/>
<dbReference type="SMART" id="SM00344">
    <property type="entry name" value="HTH_ASNC"/>
    <property type="match status" value="2"/>
</dbReference>
<evidence type="ECO:0000256" key="3">
    <source>
        <dbReference type="ARBA" id="ARBA00023163"/>
    </source>
</evidence>
<accession>A0A2T7TES5</accession>
<sequence>MNMKSDSSHQRWDELDHQLLHALENDGRAPFSRIAAHLGVSDQTIARRYRRLVADIGLRVVVVTDAERLGQTWVLRLRCAPDAADALSKALARRPDTAWIALTSGGTEVVCAIRFRTRGEHEEMILGKLPKTPSIMEIRAHQVLWRFFGGSNSWLAKRLPQVAEAFPAGPEPTSPAPEPISTEDEPLVATLEENGRATLAELRRATGHSESVVRHRLDRLLASGALYIDVQYDQTILGDTTRAILWITAAPAALDQVGRALATHPEVTFAGATAGSCNLMAFIVCRDSTTMYRYLSTTLGSLEGIQHIETAPVLRLVKQLTYDEHAPAAQ</sequence>
<reference evidence="5 6" key="1">
    <citation type="submission" date="2013-12" db="EMBL/GenBank/DDBJ databases">
        <title>Annotated genome of Streptomyces scopuliridis.</title>
        <authorList>
            <person name="Olson J.B."/>
        </authorList>
    </citation>
    <scope>NUCLEOTIDE SEQUENCE [LARGE SCALE GENOMIC DNA]</scope>
    <source>
        <strain evidence="5 6">RB72</strain>
    </source>
</reference>
<dbReference type="Proteomes" id="UP000245992">
    <property type="component" value="Unassembled WGS sequence"/>
</dbReference>
<keyword evidence="3" id="KW-0804">Transcription</keyword>
<evidence type="ECO:0000313" key="6">
    <source>
        <dbReference type="Proteomes" id="UP000245992"/>
    </source>
</evidence>
<dbReference type="PANTHER" id="PTHR30154:SF34">
    <property type="entry name" value="TRANSCRIPTIONAL REGULATOR AZLB"/>
    <property type="match status" value="1"/>
</dbReference>
<dbReference type="InterPro" id="IPR011008">
    <property type="entry name" value="Dimeric_a/b-barrel"/>
</dbReference>
<keyword evidence="1" id="KW-0805">Transcription regulation</keyword>
<gene>
    <name evidence="5" type="ORF">Y717_14580</name>
</gene>
<dbReference type="InterPro" id="IPR036388">
    <property type="entry name" value="WH-like_DNA-bd_sf"/>
</dbReference>
<dbReference type="PROSITE" id="PS50956">
    <property type="entry name" value="HTH_ASNC_2"/>
    <property type="match status" value="1"/>
</dbReference>
<dbReference type="Gene3D" id="1.10.10.10">
    <property type="entry name" value="Winged helix-like DNA-binding domain superfamily/Winged helix DNA-binding domain"/>
    <property type="match status" value="2"/>
</dbReference>
<dbReference type="GO" id="GO:0043565">
    <property type="term" value="F:sequence-specific DNA binding"/>
    <property type="evidence" value="ECO:0007669"/>
    <property type="project" value="InterPro"/>
</dbReference>
<dbReference type="SUPFAM" id="SSF54909">
    <property type="entry name" value="Dimeric alpha+beta barrel"/>
    <property type="match status" value="1"/>
</dbReference>
<dbReference type="STRING" id="1440053.GCA_000718095_06925"/>
<protein>
    <submittedName>
        <fullName evidence="5">AsnC family transcriptional regulator</fullName>
    </submittedName>
</protein>
<dbReference type="EMBL" id="AZSP01000019">
    <property type="protein sequence ID" value="PVE13654.1"/>
    <property type="molecule type" value="Genomic_DNA"/>
</dbReference>
<proteinExistence type="predicted"/>
<organism evidence="5 6">
    <name type="scientific">Streptomyces scopuliridis RB72</name>
    <dbReference type="NCBI Taxonomy" id="1440053"/>
    <lineage>
        <taxon>Bacteria</taxon>
        <taxon>Bacillati</taxon>
        <taxon>Actinomycetota</taxon>
        <taxon>Actinomycetes</taxon>
        <taxon>Kitasatosporales</taxon>
        <taxon>Streptomycetaceae</taxon>
        <taxon>Streptomyces</taxon>
    </lineage>
</organism>
<dbReference type="InterPro" id="IPR019888">
    <property type="entry name" value="Tscrpt_reg_AsnC-like"/>
</dbReference>
<dbReference type="InterPro" id="IPR000485">
    <property type="entry name" value="AsnC-type_HTH_dom"/>
</dbReference>
<dbReference type="InterPro" id="IPR036390">
    <property type="entry name" value="WH_DNA-bd_sf"/>
</dbReference>
<keyword evidence="6" id="KW-1185">Reference proteome</keyword>
<name>A0A2T7TES5_9ACTN</name>
<dbReference type="GO" id="GO:0005829">
    <property type="term" value="C:cytosol"/>
    <property type="evidence" value="ECO:0007669"/>
    <property type="project" value="TreeGrafter"/>
</dbReference>
<feature type="domain" description="HTH asnC-type" evidence="4">
    <location>
        <begin position="13"/>
        <end position="72"/>
    </location>
</feature>
<keyword evidence="2" id="KW-0238">DNA-binding</keyword>
<evidence type="ECO:0000256" key="2">
    <source>
        <dbReference type="ARBA" id="ARBA00023125"/>
    </source>
</evidence>
<dbReference type="Gene3D" id="3.30.70.920">
    <property type="match status" value="1"/>
</dbReference>
<evidence type="ECO:0000256" key="1">
    <source>
        <dbReference type="ARBA" id="ARBA00023015"/>
    </source>
</evidence>